<keyword evidence="5" id="KW-0677">Repeat</keyword>
<accession>A0AAW1K8K1</accession>
<dbReference type="InterPro" id="IPR002113">
    <property type="entry name" value="ADT_euk_type"/>
</dbReference>
<dbReference type="Pfam" id="PF00153">
    <property type="entry name" value="Mito_carr"/>
    <property type="match status" value="3"/>
</dbReference>
<evidence type="ECO:0000256" key="10">
    <source>
        <dbReference type="RuleBase" id="RU000488"/>
    </source>
</evidence>
<dbReference type="Proteomes" id="UP001443914">
    <property type="component" value="Unassembled WGS sequence"/>
</dbReference>
<dbReference type="EMBL" id="JBDFQZ010000006">
    <property type="protein sequence ID" value="KAK9714666.1"/>
    <property type="molecule type" value="Genomic_DNA"/>
</dbReference>
<keyword evidence="6 11" id="KW-1133">Transmembrane helix</keyword>
<dbReference type="GO" id="GO:0140021">
    <property type="term" value="P:mitochondrial ADP transmembrane transport"/>
    <property type="evidence" value="ECO:0007669"/>
    <property type="project" value="InterPro"/>
</dbReference>
<feature type="repeat" description="Solcar" evidence="9">
    <location>
        <begin position="159"/>
        <end position="267"/>
    </location>
</feature>
<feature type="repeat" description="Solcar" evidence="9">
    <location>
        <begin position="274"/>
        <end position="361"/>
    </location>
</feature>
<keyword evidence="14" id="KW-1185">Reference proteome</keyword>
<evidence type="ECO:0000256" key="11">
    <source>
        <dbReference type="RuleBase" id="RU368008"/>
    </source>
</evidence>
<gene>
    <name evidence="13" type="ORF">RND81_06G110800</name>
</gene>
<evidence type="ECO:0000256" key="6">
    <source>
        <dbReference type="ARBA" id="ARBA00022989"/>
    </source>
</evidence>
<dbReference type="Gene3D" id="1.50.40.10">
    <property type="entry name" value="Mitochondrial carrier domain"/>
    <property type="match status" value="1"/>
</dbReference>
<sequence>MGDWKPEQVFVNQSLSGSSYILNRNTLIHNLITMPLHQGTENPTRLPNNNNNRSSVSTNSSTDDDIKRAGVKANKYLLSCAAGTAVAPLQRVYTLMQCQNNLVKTGRISSPYKEMKDCFLRTIRHEGFFSLWRGKSVNVYTMCGLQALAFLGRKDQDPRRSLSDAPAGVLAVSLMLANAVVYPLLYAQVRLINDVKPVTRIQFSLDSTAKTTINAAHRQFSSALDVVKKTLMSDGVPGLYRGCTITCIGIFAYVKAKRAIEESYQTYTKENPSQTFWAQMALGFMMLGAIPVAFYPITTVSRRMMMTSGEVNKYKGPILALFQILRKEGVCSLYKGVTPYCIWSISKASTTLIILKLLGISGVGVSNII</sequence>
<comment type="caution">
    <text evidence="11">Lacks conserved residue(s) required for the propagation of feature annotation.</text>
</comment>
<evidence type="ECO:0000256" key="9">
    <source>
        <dbReference type="PROSITE-ProRule" id="PRU00282"/>
    </source>
</evidence>
<comment type="caution">
    <text evidence="13">The sequence shown here is derived from an EMBL/GenBank/DDBJ whole genome shotgun (WGS) entry which is preliminary data.</text>
</comment>
<dbReference type="InterPro" id="IPR018108">
    <property type="entry name" value="MCP_transmembrane"/>
</dbReference>
<dbReference type="AlphaFoldDB" id="A0AAW1K8K1"/>
<evidence type="ECO:0000256" key="4">
    <source>
        <dbReference type="ARBA" id="ARBA00022692"/>
    </source>
</evidence>
<keyword evidence="4 9" id="KW-0812">Transmembrane</keyword>
<feature type="compositionally biased region" description="Low complexity" evidence="12">
    <location>
        <begin position="42"/>
        <end position="61"/>
    </location>
</feature>
<name>A0AAW1K8K1_SAPOF</name>
<evidence type="ECO:0000256" key="12">
    <source>
        <dbReference type="SAM" id="MobiDB-lite"/>
    </source>
</evidence>
<feature type="transmembrane region" description="Helical" evidence="11">
    <location>
        <begin position="238"/>
        <end position="256"/>
    </location>
</feature>
<keyword evidence="3 10" id="KW-0813">Transport</keyword>
<dbReference type="PROSITE" id="PS50920">
    <property type="entry name" value="SOLCAR"/>
    <property type="match status" value="2"/>
</dbReference>
<organism evidence="13 14">
    <name type="scientific">Saponaria officinalis</name>
    <name type="common">Common soapwort</name>
    <name type="synonym">Lychnis saponaria</name>
    <dbReference type="NCBI Taxonomy" id="3572"/>
    <lineage>
        <taxon>Eukaryota</taxon>
        <taxon>Viridiplantae</taxon>
        <taxon>Streptophyta</taxon>
        <taxon>Embryophyta</taxon>
        <taxon>Tracheophyta</taxon>
        <taxon>Spermatophyta</taxon>
        <taxon>Magnoliopsida</taxon>
        <taxon>eudicotyledons</taxon>
        <taxon>Gunneridae</taxon>
        <taxon>Pentapetalae</taxon>
        <taxon>Caryophyllales</taxon>
        <taxon>Caryophyllaceae</taxon>
        <taxon>Caryophylleae</taxon>
        <taxon>Saponaria</taxon>
    </lineage>
</organism>
<evidence type="ECO:0000313" key="14">
    <source>
        <dbReference type="Proteomes" id="UP001443914"/>
    </source>
</evidence>
<evidence type="ECO:0000256" key="1">
    <source>
        <dbReference type="ARBA" id="ARBA00004141"/>
    </source>
</evidence>
<dbReference type="PRINTS" id="PR00926">
    <property type="entry name" value="MITOCARRIER"/>
</dbReference>
<dbReference type="InterPro" id="IPR002067">
    <property type="entry name" value="MCP"/>
</dbReference>
<evidence type="ECO:0000256" key="8">
    <source>
        <dbReference type="ARBA" id="ARBA00024143"/>
    </source>
</evidence>
<dbReference type="GO" id="GO:1990544">
    <property type="term" value="P:mitochondrial ATP transmembrane transport"/>
    <property type="evidence" value="ECO:0007669"/>
    <property type="project" value="InterPro"/>
</dbReference>
<feature type="transmembrane region" description="Helical" evidence="11">
    <location>
        <begin position="276"/>
        <end position="297"/>
    </location>
</feature>
<dbReference type="GO" id="GO:0005743">
    <property type="term" value="C:mitochondrial inner membrane"/>
    <property type="evidence" value="ECO:0007669"/>
    <property type="project" value="InterPro"/>
</dbReference>
<protein>
    <recommendedName>
        <fullName evidence="11">ADP/ATP translocase</fullName>
    </recommendedName>
    <alternativeName>
        <fullName evidence="11">ADP,ATP carrier protein</fullName>
    </alternativeName>
</protein>
<dbReference type="PANTHER" id="PTHR45635">
    <property type="entry name" value="ADP,ATP CARRIER PROTEIN 1-RELATED-RELATED"/>
    <property type="match status" value="1"/>
</dbReference>
<evidence type="ECO:0000256" key="7">
    <source>
        <dbReference type="ARBA" id="ARBA00023136"/>
    </source>
</evidence>
<evidence type="ECO:0000256" key="2">
    <source>
        <dbReference type="ARBA" id="ARBA00006375"/>
    </source>
</evidence>
<dbReference type="GO" id="GO:0005471">
    <property type="term" value="F:ATP:ADP antiporter activity"/>
    <property type="evidence" value="ECO:0007669"/>
    <property type="project" value="UniProtKB-UniRule"/>
</dbReference>
<dbReference type="SUPFAM" id="SSF103506">
    <property type="entry name" value="Mitochondrial carrier"/>
    <property type="match status" value="1"/>
</dbReference>
<dbReference type="InterPro" id="IPR023395">
    <property type="entry name" value="MCP_dom_sf"/>
</dbReference>
<comment type="subunit">
    <text evidence="11">Monomer.</text>
</comment>
<evidence type="ECO:0000256" key="5">
    <source>
        <dbReference type="ARBA" id="ARBA00022737"/>
    </source>
</evidence>
<comment type="similarity">
    <text evidence="2 10">Belongs to the mitochondrial carrier (TC 2.A.29) family.</text>
</comment>
<comment type="catalytic activity">
    <reaction evidence="8">
        <text>ADP(in) + ATP(out) = ADP(out) + ATP(in)</text>
        <dbReference type="Rhea" id="RHEA:34999"/>
        <dbReference type="ChEBI" id="CHEBI:30616"/>
        <dbReference type="ChEBI" id="CHEBI:456216"/>
    </reaction>
    <physiologicalReaction direction="left-to-right" evidence="8">
        <dbReference type="Rhea" id="RHEA:35000"/>
    </physiologicalReaction>
</comment>
<feature type="transmembrane region" description="Helical" evidence="11">
    <location>
        <begin position="167"/>
        <end position="187"/>
    </location>
</feature>
<comment type="subcellular location">
    <subcellularLocation>
        <location evidence="1 11">Membrane</location>
        <topology evidence="1 11">Multi-pass membrane protein</topology>
    </subcellularLocation>
</comment>
<reference evidence="13" key="1">
    <citation type="submission" date="2024-03" db="EMBL/GenBank/DDBJ databases">
        <title>WGS assembly of Saponaria officinalis var. Norfolk2.</title>
        <authorList>
            <person name="Jenkins J."/>
            <person name="Shu S."/>
            <person name="Grimwood J."/>
            <person name="Barry K."/>
            <person name="Goodstein D."/>
            <person name="Schmutz J."/>
            <person name="Leebens-Mack J."/>
            <person name="Osbourn A."/>
        </authorList>
    </citation>
    <scope>NUCLEOTIDE SEQUENCE [LARGE SCALE GENOMIC DNA]</scope>
    <source>
        <strain evidence="13">JIC</strain>
    </source>
</reference>
<proteinExistence type="inferred from homology"/>
<evidence type="ECO:0000256" key="3">
    <source>
        <dbReference type="ARBA" id="ARBA00022448"/>
    </source>
</evidence>
<feature type="region of interest" description="Disordered" evidence="12">
    <location>
        <begin position="38"/>
        <end position="65"/>
    </location>
</feature>
<evidence type="ECO:0000313" key="13">
    <source>
        <dbReference type="EMBL" id="KAK9714666.1"/>
    </source>
</evidence>
<dbReference type="PANTHER" id="PTHR45635:SF23">
    <property type="entry name" value="ADP_ATP TRANSLOCASE"/>
    <property type="match status" value="1"/>
</dbReference>
<comment type="function">
    <text evidence="11">Catalyzes the exchange of ADP and ATP across the membrane.</text>
</comment>
<keyword evidence="7 9" id="KW-0472">Membrane</keyword>